<dbReference type="EMBL" id="DUGH01000122">
    <property type="protein sequence ID" value="HIH16755.1"/>
    <property type="molecule type" value="Genomic_DNA"/>
</dbReference>
<name>A0A7J4JK93_9ARCH</name>
<accession>A0A7J4JK93</accession>
<feature type="compositionally biased region" description="Low complexity" evidence="1">
    <location>
        <begin position="1"/>
        <end position="15"/>
    </location>
</feature>
<dbReference type="AlphaFoldDB" id="A0A7J4JK93"/>
<keyword evidence="2" id="KW-0812">Transmembrane</keyword>
<evidence type="ECO:0000313" key="3">
    <source>
        <dbReference type="EMBL" id="HIH16755.1"/>
    </source>
</evidence>
<gene>
    <name evidence="3" type="ORF">HA252_05090</name>
</gene>
<evidence type="ECO:0000313" key="4">
    <source>
        <dbReference type="Proteomes" id="UP000564964"/>
    </source>
</evidence>
<evidence type="ECO:0000256" key="1">
    <source>
        <dbReference type="SAM" id="MobiDB-lite"/>
    </source>
</evidence>
<reference evidence="4" key="1">
    <citation type="journal article" date="2020" name="bioRxiv">
        <title>A rank-normalized archaeal taxonomy based on genome phylogeny resolves widespread incomplete and uneven classifications.</title>
        <authorList>
            <person name="Rinke C."/>
            <person name="Chuvochina M."/>
            <person name="Mussig A.J."/>
            <person name="Chaumeil P.-A."/>
            <person name="Waite D.W."/>
            <person name="Whitman W.B."/>
            <person name="Parks D.H."/>
            <person name="Hugenholtz P."/>
        </authorList>
    </citation>
    <scope>NUCLEOTIDE SEQUENCE [LARGE SCALE GENOMIC DNA]</scope>
</reference>
<dbReference type="Proteomes" id="UP000564964">
    <property type="component" value="Unassembled WGS sequence"/>
</dbReference>
<protein>
    <submittedName>
        <fullName evidence="3">Uncharacterized protein</fullName>
    </submittedName>
</protein>
<keyword evidence="2" id="KW-1133">Transmembrane helix</keyword>
<keyword evidence="2" id="KW-0472">Membrane</keyword>
<sequence>MEVMQRQRAQRVQRTQRAERGQRGQAAITDALFFLVIITGLSSFLYFVANGYGNSVAAQLSRQFSMDYSTAALKTILYSSTPRNPNQNLYDPNAEIDHLLAFVKEDYADDAQIDLITQKVLYENVRDILAPIADSYDYVFYLAKSNVSSLDSPYLYVLMHFSKTTAVATGRTSKFTPGQPPHEDLICNVPLQATGEPPLKADMISRLINTVGDSAQSQGNLILMEQAPGEDPIQVSAFAELILWQATMLDPEVFNYVDWGCKPVDDLFSSLATGSTGAP</sequence>
<organism evidence="3 4">
    <name type="scientific">Candidatus Iainarchaeum sp</name>
    <dbReference type="NCBI Taxonomy" id="3101447"/>
    <lineage>
        <taxon>Archaea</taxon>
        <taxon>Candidatus Iainarchaeota</taxon>
        <taxon>Candidatus Iainarchaeia</taxon>
        <taxon>Candidatus Iainarchaeales</taxon>
        <taxon>Candidatus Iainarchaeaceae</taxon>
        <taxon>Candidatus Iainarchaeum</taxon>
    </lineage>
</organism>
<comment type="caution">
    <text evidence="3">The sequence shown here is derived from an EMBL/GenBank/DDBJ whole genome shotgun (WGS) entry which is preliminary data.</text>
</comment>
<proteinExistence type="predicted"/>
<evidence type="ECO:0000256" key="2">
    <source>
        <dbReference type="SAM" id="Phobius"/>
    </source>
</evidence>
<feature type="region of interest" description="Disordered" evidence="1">
    <location>
        <begin position="1"/>
        <end position="20"/>
    </location>
</feature>
<feature type="transmembrane region" description="Helical" evidence="2">
    <location>
        <begin position="27"/>
        <end position="49"/>
    </location>
</feature>